<feature type="transmembrane region" description="Helical" evidence="3">
    <location>
        <begin position="15"/>
        <end position="38"/>
    </location>
</feature>
<dbReference type="InterPro" id="IPR029016">
    <property type="entry name" value="GAF-like_dom_sf"/>
</dbReference>
<dbReference type="InterPro" id="IPR050469">
    <property type="entry name" value="Diguanylate_Cyclase"/>
</dbReference>
<dbReference type="InterPro" id="IPR029787">
    <property type="entry name" value="Nucleotide_cyclase"/>
</dbReference>
<reference evidence="5 6" key="1">
    <citation type="journal article" date="2016" name="Int. J. Syst. Evol. Microbiol.">
        <title>Acidipila dinghuensis sp. nov., an acidobacterium isolated from forest soil.</title>
        <authorList>
            <person name="Jiang Y.W."/>
            <person name="Wang J."/>
            <person name="Chen M.H."/>
            <person name="Lv Y.Y."/>
            <person name="Qiu L.H."/>
        </authorList>
    </citation>
    <scope>NUCLEOTIDE SEQUENCE [LARGE SCALE GENOMIC DNA]</scope>
    <source>
        <strain evidence="5 6">DHOF10</strain>
    </source>
</reference>
<dbReference type="EC" id="2.7.7.65" evidence="1"/>
<name>A0A4Q1SHB3_9BACT</name>
<dbReference type="NCBIfam" id="TIGR00254">
    <property type="entry name" value="GGDEF"/>
    <property type="match status" value="1"/>
</dbReference>
<proteinExistence type="predicted"/>
<dbReference type="SUPFAM" id="SSF55073">
    <property type="entry name" value="Nucleotide cyclase"/>
    <property type="match status" value="1"/>
</dbReference>
<evidence type="ECO:0000259" key="4">
    <source>
        <dbReference type="PROSITE" id="PS50887"/>
    </source>
</evidence>
<dbReference type="Gene3D" id="3.30.70.270">
    <property type="match status" value="1"/>
</dbReference>
<dbReference type="GO" id="GO:0005886">
    <property type="term" value="C:plasma membrane"/>
    <property type="evidence" value="ECO:0007669"/>
    <property type="project" value="TreeGrafter"/>
</dbReference>
<organism evidence="5 6">
    <name type="scientific">Silvibacterium dinghuense</name>
    <dbReference type="NCBI Taxonomy" id="1560006"/>
    <lineage>
        <taxon>Bacteria</taxon>
        <taxon>Pseudomonadati</taxon>
        <taxon>Acidobacteriota</taxon>
        <taxon>Terriglobia</taxon>
        <taxon>Terriglobales</taxon>
        <taxon>Acidobacteriaceae</taxon>
        <taxon>Silvibacterium</taxon>
    </lineage>
</organism>
<dbReference type="SMART" id="SM00267">
    <property type="entry name" value="GGDEF"/>
    <property type="match status" value="1"/>
</dbReference>
<dbReference type="Proteomes" id="UP000290253">
    <property type="component" value="Unassembled WGS sequence"/>
</dbReference>
<evidence type="ECO:0000256" key="1">
    <source>
        <dbReference type="ARBA" id="ARBA00012528"/>
    </source>
</evidence>
<comment type="catalytic activity">
    <reaction evidence="2">
        <text>2 GTP = 3',3'-c-di-GMP + 2 diphosphate</text>
        <dbReference type="Rhea" id="RHEA:24898"/>
        <dbReference type="ChEBI" id="CHEBI:33019"/>
        <dbReference type="ChEBI" id="CHEBI:37565"/>
        <dbReference type="ChEBI" id="CHEBI:58805"/>
        <dbReference type="EC" id="2.7.7.65"/>
    </reaction>
</comment>
<dbReference type="GO" id="GO:0052621">
    <property type="term" value="F:diguanylate cyclase activity"/>
    <property type="evidence" value="ECO:0007669"/>
    <property type="project" value="UniProtKB-EC"/>
</dbReference>
<keyword evidence="3" id="KW-0472">Membrane</keyword>
<dbReference type="FunFam" id="3.30.70.270:FF:000001">
    <property type="entry name" value="Diguanylate cyclase domain protein"/>
    <property type="match status" value="1"/>
</dbReference>
<keyword evidence="6" id="KW-1185">Reference proteome</keyword>
<feature type="domain" description="GGDEF" evidence="4">
    <location>
        <begin position="424"/>
        <end position="558"/>
    </location>
</feature>
<sequence length="562" mass="62585">MPLAPPNPSPGKTRAIPLLLLAALGTCFCIGTAGWLHYAAAARLNQSRDWVEHSQNVLFTLQSLGQRVDRIEAALRIYRLNPSTAELRLASSNQVSFNTDVLHLRSLVQDNPRQSAQLASLSTCSSSLGQLIGNADQDMHLLIPDVQQCREVLATLVEVEREMLENRTETTRRGAAHSLELSVVVTSLSIAVVLTLFGFLLRDTIRRRRDEFQLYEANEKLASTIRALERQMRESSLVTSFRDELQLCVKPLQTQQCAARYFEQLMPGTSGSIHIINNSRHVAESTASWGSSTAALESFPLDACCGLRSGRPRWRRPARSEVHCSHFNGTPPECYLCLPLAAYGDTLGSLYIECSSTGIAAMVDAKMSRLQELVELTSISIAGLNLRSRLEHQSIRDSLTGLFNRHFMEIALDREIGRALRQQKSVAILMLDLDHFKQFNDTYGHEAGDVVLREIASALRDSVRSEDILCRYGGEELVAIMPELSLEAAMDRAEFLRDVVSNIHIRNRGEILRDVSMSVGVAIYPQHGERAEDVMRAADRALYEAKHRGRNRVIAAEALLLS</sequence>
<comment type="caution">
    <text evidence="5">The sequence shown here is derived from an EMBL/GenBank/DDBJ whole genome shotgun (WGS) entry which is preliminary data.</text>
</comment>
<dbReference type="Pfam" id="PF05227">
    <property type="entry name" value="CHASE3"/>
    <property type="match status" value="1"/>
</dbReference>
<evidence type="ECO:0000313" key="6">
    <source>
        <dbReference type="Proteomes" id="UP000290253"/>
    </source>
</evidence>
<dbReference type="EMBL" id="SDMK01000001">
    <property type="protein sequence ID" value="RXS96958.1"/>
    <property type="molecule type" value="Genomic_DNA"/>
</dbReference>
<dbReference type="OrthoDB" id="9783388at2"/>
<dbReference type="PANTHER" id="PTHR45138">
    <property type="entry name" value="REGULATORY COMPONENTS OF SENSORY TRANSDUCTION SYSTEM"/>
    <property type="match status" value="1"/>
</dbReference>
<keyword evidence="3" id="KW-0812">Transmembrane</keyword>
<evidence type="ECO:0000256" key="2">
    <source>
        <dbReference type="ARBA" id="ARBA00034247"/>
    </source>
</evidence>
<dbReference type="RefSeq" id="WP_129206739.1">
    <property type="nucleotide sequence ID" value="NZ_BMGU01000001.1"/>
</dbReference>
<dbReference type="InterPro" id="IPR007891">
    <property type="entry name" value="CHASE3"/>
</dbReference>
<dbReference type="GO" id="GO:0043709">
    <property type="term" value="P:cell adhesion involved in single-species biofilm formation"/>
    <property type="evidence" value="ECO:0007669"/>
    <property type="project" value="TreeGrafter"/>
</dbReference>
<dbReference type="Pfam" id="PF00990">
    <property type="entry name" value="GGDEF"/>
    <property type="match status" value="1"/>
</dbReference>
<dbReference type="AlphaFoldDB" id="A0A4Q1SHB3"/>
<dbReference type="PANTHER" id="PTHR45138:SF9">
    <property type="entry name" value="DIGUANYLATE CYCLASE DGCM-RELATED"/>
    <property type="match status" value="1"/>
</dbReference>
<gene>
    <name evidence="5" type="ORF">ESZ00_03210</name>
</gene>
<accession>A0A4Q1SHB3</accession>
<dbReference type="InterPro" id="IPR000160">
    <property type="entry name" value="GGDEF_dom"/>
</dbReference>
<evidence type="ECO:0000313" key="5">
    <source>
        <dbReference type="EMBL" id="RXS96958.1"/>
    </source>
</evidence>
<feature type="transmembrane region" description="Helical" evidence="3">
    <location>
        <begin position="181"/>
        <end position="201"/>
    </location>
</feature>
<protein>
    <recommendedName>
        <fullName evidence="1">diguanylate cyclase</fullName>
        <ecNumber evidence="1">2.7.7.65</ecNumber>
    </recommendedName>
</protein>
<keyword evidence="3" id="KW-1133">Transmembrane helix</keyword>
<dbReference type="InterPro" id="IPR043128">
    <property type="entry name" value="Rev_trsase/Diguanyl_cyclase"/>
</dbReference>
<dbReference type="CDD" id="cd01949">
    <property type="entry name" value="GGDEF"/>
    <property type="match status" value="1"/>
</dbReference>
<dbReference type="GO" id="GO:1902201">
    <property type="term" value="P:negative regulation of bacterial-type flagellum-dependent cell motility"/>
    <property type="evidence" value="ECO:0007669"/>
    <property type="project" value="TreeGrafter"/>
</dbReference>
<evidence type="ECO:0000256" key="3">
    <source>
        <dbReference type="SAM" id="Phobius"/>
    </source>
</evidence>
<dbReference type="PROSITE" id="PS50887">
    <property type="entry name" value="GGDEF"/>
    <property type="match status" value="1"/>
</dbReference>
<dbReference type="Gene3D" id="3.30.450.40">
    <property type="match status" value="1"/>
</dbReference>